<name>A0A7H8TR62_STRCX</name>
<accession>A0A7H8TR62</accession>
<dbReference type="AlphaFoldDB" id="A0A7H8TR62"/>
<proteinExistence type="predicted"/>
<organism evidence="1 2">
    <name type="scientific">Streptomyces chartreusis</name>
    <dbReference type="NCBI Taxonomy" id="1969"/>
    <lineage>
        <taxon>Bacteria</taxon>
        <taxon>Bacillati</taxon>
        <taxon>Actinomycetota</taxon>
        <taxon>Actinomycetes</taxon>
        <taxon>Kitasatosporales</taxon>
        <taxon>Streptomycetaceae</taxon>
        <taxon>Streptomyces</taxon>
    </lineage>
</organism>
<dbReference type="InterPro" id="IPR029058">
    <property type="entry name" value="AB_hydrolase_fold"/>
</dbReference>
<dbReference type="SUPFAM" id="SSF53474">
    <property type="entry name" value="alpha/beta-Hydrolases"/>
    <property type="match status" value="1"/>
</dbReference>
<sequence length="321" mass="34528">MAAGKPQLLFVHGIGGLRDTATDRRRWLEALAAGARDAGMADAISGLTQGWLADVTFANYSSLFNLRGAQGDAVRELDAAEVTFLAGLLEAMLEELAEQCSAERSPQDARVIADARFQLDAAVLGRQSQGVGEIGRGLVGVTTTMLRLPGVRQAAQWMNGWAILSQLSQVGRYLDRRVRKVELGAAVRSRVLEDLDPARPLVVISHSLGTVVAYEALHEYGGGVPVWITLGSPLALGAVVLDRLVPRPASCPPNVAQWLNFWDRDDVVVGRPHLANWIGPSKNGVKAVTERVDSRGLWTHTATKYLAHGAVARPVIEALKP</sequence>
<dbReference type="EMBL" id="CP056041">
    <property type="protein sequence ID" value="QKZ24650.1"/>
    <property type="molecule type" value="Genomic_DNA"/>
</dbReference>
<keyword evidence="2" id="KW-1185">Reference proteome</keyword>
<reference evidence="1 2" key="1">
    <citation type="submission" date="2020-06" db="EMBL/GenBank/DDBJ databases">
        <title>Genome mining for natural products.</title>
        <authorList>
            <person name="Zhang B."/>
            <person name="Shi J."/>
            <person name="Ge H."/>
        </authorList>
    </citation>
    <scope>NUCLEOTIDE SEQUENCE [LARGE SCALE GENOMIC DNA]</scope>
    <source>
        <strain evidence="1 2">NA02069</strain>
    </source>
</reference>
<gene>
    <name evidence="1" type="ORF">HUT05_06460</name>
</gene>
<evidence type="ECO:0008006" key="3">
    <source>
        <dbReference type="Google" id="ProtNLM"/>
    </source>
</evidence>
<dbReference type="Proteomes" id="UP000509418">
    <property type="component" value="Chromosome"/>
</dbReference>
<evidence type="ECO:0000313" key="2">
    <source>
        <dbReference type="Proteomes" id="UP000509418"/>
    </source>
</evidence>
<protein>
    <recommendedName>
        <fullName evidence="3">Alpha/beta hydrolase</fullName>
    </recommendedName>
</protein>
<evidence type="ECO:0000313" key="1">
    <source>
        <dbReference type="EMBL" id="QKZ24650.1"/>
    </source>
</evidence>
<dbReference type="Gene3D" id="3.40.50.1820">
    <property type="entry name" value="alpha/beta hydrolase"/>
    <property type="match status" value="1"/>
</dbReference>